<proteinExistence type="predicted"/>
<reference evidence="1 2" key="1">
    <citation type="submission" date="2024-09" db="EMBL/GenBank/DDBJ databases">
        <authorList>
            <person name="Lee S.D."/>
        </authorList>
    </citation>
    <scope>NUCLEOTIDE SEQUENCE [LARGE SCALE GENOMIC DNA]</scope>
    <source>
        <strain evidence="1 2">N8-3</strain>
    </source>
</reference>
<gene>
    <name evidence="1" type="ORF">ACEZDE_01905</name>
</gene>
<evidence type="ECO:0000313" key="1">
    <source>
        <dbReference type="EMBL" id="MFC1415405.1"/>
    </source>
</evidence>
<comment type="caution">
    <text evidence="1">The sequence shown here is derived from an EMBL/GenBank/DDBJ whole genome shotgun (WGS) entry which is preliminary data.</text>
</comment>
<dbReference type="Proteomes" id="UP001592531">
    <property type="component" value="Unassembled WGS sequence"/>
</dbReference>
<evidence type="ECO:0000313" key="2">
    <source>
        <dbReference type="Proteomes" id="UP001592531"/>
    </source>
</evidence>
<protein>
    <submittedName>
        <fullName evidence="1">Uncharacterized protein</fullName>
    </submittedName>
</protein>
<accession>A0ABV6VNU7</accession>
<sequence length="77" mass="8622">MIDLSKRQRAWFVINVVDHPDKAQVQAAPDDDTETLLAYLDLMFDQRDFLMVGGTTAAAALTRARTQASAIRAERGW</sequence>
<keyword evidence="2" id="KW-1185">Reference proteome</keyword>
<name>A0ABV6VNU7_9ACTN</name>
<organism evidence="1 2">
    <name type="scientific">Streptacidiphilus cavernicola</name>
    <dbReference type="NCBI Taxonomy" id="3342716"/>
    <lineage>
        <taxon>Bacteria</taxon>
        <taxon>Bacillati</taxon>
        <taxon>Actinomycetota</taxon>
        <taxon>Actinomycetes</taxon>
        <taxon>Kitasatosporales</taxon>
        <taxon>Streptomycetaceae</taxon>
        <taxon>Streptacidiphilus</taxon>
    </lineage>
</organism>
<dbReference type="EMBL" id="JBHFAB010000001">
    <property type="protein sequence ID" value="MFC1415405.1"/>
    <property type="molecule type" value="Genomic_DNA"/>
</dbReference>
<dbReference type="RefSeq" id="WP_380531023.1">
    <property type="nucleotide sequence ID" value="NZ_JBHFAB010000001.1"/>
</dbReference>